<accession>A0ACB8C8N7</accession>
<sequence>MNVTKMALSSGRSVCMSLLRTYRTFGAVTPWSVTRGLRSDATRLKPVASAAVTSPEPAHRLPVVEGSVVSSDDVLMVGARDFTLLGRPLLDRGLVRVDATVVEKTLSKTKRNFICIRRSRYERHYFYRFAYTILRINSIELLRDVNAPADGHDSSRSRVAY</sequence>
<proteinExistence type="predicted"/>
<reference evidence="1" key="1">
    <citation type="submission" date="2020-05" db="EMBL/GenBank/DDBJ databases">
        <title>Large-scale comparative analyses of tick genomes elucidate their genetic diversity and vector capacities.</title>
        <authorList>
            <person name="Jia N."/>
            <person name="Wang J."/>
            <person name="Shi W."/>
            <person name="Du L."/>
            <person name="Sun Y."/>
            <person name="Zhan W."/>
            <person name="Jiang J."/>
            <person name="Wang Q."/>
            <person name="Zhang B."/>
            <person name="Ji P."/>
            <person name="Sakyi L.B."/>
            <person name="Cui X."/>
            <person name="Yuan T."/>
            <person name="Jiang B."/>
            <person name="Yang W."/>
            <person name="Lam T.T.-Y."/>
            <person name="Chang Q."/>
            <person name="Ding S."/>
            <person name="Wang X."/>
            <person name="Zhu J."/>
            <person name="Ruan X."/>
            <person name="Zhao L."/>
            <person name="Wei J."/>
            <person name="Que T."/>
            <person name="Du C."/>
            <person name="Cheng J."/>
            <person name="Dai P."/>
            <person name="Han X."/>
            <person name="Huang E."/>
            <person name="Gao Y."/>
            <person name="Liu J."/>
            <person name="Shao H."/>
            <person name="Ye R."/>
            <person name="Li L."/>
            <person name="Wei W."/>
            <person name="Wang X."/>
            <person name="Wang C."/>
            <person name="Yang T."/>
            <person name="Huo Q."/>
            <person name="Li W."/>
            <person name="Guo W."/>
            <person name="Chen H."/>
            <person name="Zhou L."/>
            <person name="Ni X."/>
            <person name="Tian J."/>
            <person name="Zhou Y."/>
            <person name="Sheng Y."/>
            <person name="Liu T."/>
            <person name="Pan Y."/>
            <person name="Xia L."/>
            <person name="Li J."/>
            <person name="Zhao F."/>
            <person name="Cao W."/>
        </authorList>
    </citation>
    <scope>NUCLEOTIDE SEQUENCE</scope>
    <source>
        <strain evidence="1">Dsil-2018</strain>
    </source>
</reference>
<name>A0ACB8C8N7_DERSI</name>
<keyword evidence="2" id="KW-1185">Reference proteome</keyword>
<gene>
    <name evidence="1" type="ORF">HPB49_010352</name>
</gene>
<evidence type="ECO:0000313" key="1">
    <source>
        <dbReference type="EMBL" id="KAH7937291.1"/>
    </source>
</evidence>
<organism evidence="1 2">
    <name type="scientific">Dermacentor silvarum</name>
    <name type="common">Tick</name>
    <dbReference type="NCBI Taxonomy" id="543639"/>
    <lineage>
        <taxon>Eukaryota</taxon>
        <taxon>Metazoa</taxon>
        <taxon>Ecdysozoa</taxon>
        <taxon>Arthropoda</taxon>
        <taxon>Chelicerata</taxon>
        <taxon>Arachnida</taxon>
        <taxon>Acari</taxon>
        <taxon>Parasitiformes</taxon>
        <taxon>Ixodida</taxon>
        <taxon>Ixodoidea</taxon>
        <taxon>Ixodidae</taxon>
        <taxon>Rhipicephalinae</taxon>
        <taxon>Dermacentor</taxon>
    </lineage>
</organism>
<protein>
    <submittedName>
        <fullName evidence="1">Uncharacterized protein</fullName>
    </submittedName>
</protein>
<dbReference type="EMBL" id="CM023477">
    <property type="protein sequence ID" value="KAH7937291.1"/>
    <property type="molecule type" value="Genomic_DNA"/>
</dbReference>
<comment type="caution">
    <text evidence="1">The sequence shown here is derived from an EMBL/GenBank/DDBJ whole genome shotgun (WGS) entry which is preliminary data.</text>
</comment>
<evidence type="ECO:0000313" key="2">
    <source>
        <dbReference type="Proteomes" id="UP000821865"/>
    </source>
</evidence>
<dbReference type="Proteomes" id="UP000821865">
    <property type="component" value="Chromosome 8"/>
</dbReference>